<keyword evidence="4 5" id="KW-0472">Membrane</keyword>
<feature type="domain" description="G-protein coupled receptors family 1 profile" evidence="6">
    <location>
        <begin position="37"/>
        <end position="301"/>
    </location>
</feature>
<dbReference type="SMART" id="SM01381">
    <property type="entry name" value="7TM_GPCR_Srsx"/>
    <property type="match status" value="1"/>
</dbReference>
<evidence type="ECO:0000256" key="3">
    <source>
        <dbReference type="ARBA" id="ARBA00022989"/>
    </source>
</evidence>
<feature type="transmembrane region" description="Helical" evidence="5">
    <location>
        <begin position="57"/>
        <end position="80"/>
    </location>
</feature>
<dbReference type="GO" id="GO:0030659">
    <property type="term" value="C:cytoplasmic vesicle membrane"/>
    <property type="evidence" value="ECO:0007669"/>
    <property type="project" value="TreeGrafter"/>
</dbReference>
<feature type="transmembrane region" description="Helical" evidence="5">
    <location>
        <begin position="249"/>
        <end position="270"/>
    </location>
</feature>
<keyword evidence="2 5" id="KW-0812">Transmembrane</keyword>
<dbReference type="InterPro" id="IPR000276">
    <property type="entry name" value="GPCR_Rhodpsn"/>
</dbReference>
<dbReference type="AlphaFoldDB" id="A0A914WJD6"/>
<dbReference type="GO" id="GO:0004930">
    <property type="term" value="F:G protein-coupled receptor activity"/>
    <property type="evidence" value="ECO:0007669"/>
    <property type="project" value="InterPro"/>
</dbReference>
<name>A0A914WJD6_9BILA</name>
<dbReference type="InterPro" id="IPR051697">
    <property type="entry name" value="Patched_domain-protein"/>
</dbReference>
<protein>
    <submittedName>
        <fullName evidence="8">G-protein coupled receptors family 1 profile domain-containing protein</fullName>
    </submittedName>
</protein>
<feature type="transmembrane region" description="Helical" evidence="5">
    <location>
        <begin position="403"/>
        <end position="424"/>
    </location>
</feature>
<dbReference type="Pfam" id="PF00001">
    <property type="entry name" value="7tm_1"/>
    <property type="match status" value="1"/>
</dbReference>
<dbReference type="SUPFAM" id="SSF81321">
    <property type="entry name" value="Family A G protein-coupled receptor-like"/>
    <property type="match status" value="1"/>
</dbReference>
<accession>A0A914WJD6</accession>
<feature type="transmembrane region" description="Helical" evidence="5">
    <location>
        <begin position="100"/>
        <end position="122"/>
    </location>
</feature>
<evidence type="ECO:0000256" key="2">
    <source>
        <dbReference type="ARBA" id="ARBA00022692"/>
    </source>
</evidence>
<reference evidence="8" key="1">
    <citation type="submission" date="2022-11" db="UniProtKB">
        <authorList>
            <consortium name="WormBaseParasite"/>
        </authorList>
    </citation>
    <scope>IDENTIFICATION</scope>
</reference>
<evidence type="ECO:0000256" key="5">
    <source>
        <dbReference type="SAM" id="Phobius"/>
    </source>
</evidence>
<keyword evidence="3 5" id="KW-1133">Transmembrane helix</keyword>
<dbReference type="InterPro" id="IPR017452">
    <property type="entry name" value="GPCR_Rhodpsn_7TM"/>
</dbReference>
<evidence type="ECO:0000256" key="4">
    <source>
        <dbReference type="ARBA" id="ARBA00023136"/>
    </source>
</evidence>
<feature type="transmembrane region" description="Helical" evidence="5">
    <location>
        <begin position="187"/>
        <end position="215"/>
    </location>
</feature>
<organism evidence="7 8">
    <name type="scientific">Plectus sambesii</name>
    <dbReference type="NCBI Taxonomy" id="2011161"/>
    <lineage>
        <taxon>Eukaryota</taxon>
        <taxon>Metazoa</taxon>
        <taxon>Ecdysozoa</taxon>
        <taxon>Nematoda</taxon>
        <taxon>Chromadorea</taxon>
        <taxon>Plectida</taxon>
        <taxon>Plectina</taxon>
        <taxon>Plectoidea</taxon>
        <taxon>Plectidae</taxon>
        <taxon>Plectus</taxon>
    </lineage>
</organism>
<dbReference type="PANTHER" id="PTHR10796:SF105">
    <property type="entry name" value="SSD DOMAIN-CONTAINING PROTEIN"/>
    <property type="match status" value="1"/>
</dbReference>
<dbReference type="GO" id="GO:0018996">
    <property type="term" value="P:molting cycle, collagen and cuticulin-based cuticle"/>
    <property type="evidence" value="ECO:0007669"/>
    <property type="project" value="TreeGrafter"/>
</dbReference>
<dbReference type="WBParaSite" id="PSAMB.scaffold4035size15925.g23224.t1">
    <property type="protein sequence ID" value="PSAMB.scaffold4035size15925.g23224.t1"/>
    <property type="gene ID" value="PSAMB.scaffold4035size15925.g23224"/>
</dbReference>
<evidence type="ECO:0000259" key="6">
    <source>
        <dbReference type="PROSITE" id="PS50262"/>
    </source>
</evidence>
<dbReference type="PROSITE" id="PS50262">
    <property type="entry name" value="G_PROTEIN_RECEP_F1_2"/>
    <property type="match status" value="1"/>
</dbReference>
<sequence length="579" mass="65793">MVNDSFVNATALPVTNYYSDMHKFWIYVFQGAFLLIANALIVGAIAFHEPLRRRKEYILIAGLSLADGANGFGLFTAGLFRNLMILDGTAGTLVSRLQCILTPWNLCFVWTDALCHVMLLTVSIDRFIAVKFPLKYYTFSTRYAYGIVGGTYLFIFINLAMGIGTTLQHNYPEKPKLCYTAYALSDFYYAYHTWLAVAGDMLSVLLYIIVIYISYKTTHQMDHQRVGTMRISAQQLKALQIQKKVTRTLGISSLCTFLFYCIPYAFKMLVQPYVTGNLVNSVIPYTFIVNQLNQMANFFIYTSRQRDLRIGLKNFIMCKKVSEAKFLQAAFTADSSGAANSIVRFCGVSMCRRAATTHPPAIYLLNERGDFRSSGRNSPVTMKDYVGDLYGAYALYVARYPKAFIIGPVILTFILSTGLLQITVKDDLRFLYSPDNAQSRWEYEVHRQFTGDGSNSTILAFAVESSNRSATNLLTKSRADVISRFNEFVLRNATVFLKGREYNFGADICSHMEACTHSNAIVTTFFDSYYSQTPKRDARIRLTYPLMQYFDFKFFLPTHFYGVVVNKTDEINVIDMIHL</sequence>
<evidence type="ECO:0000313" key="8">
    <source>
        <dbReference type="WBParaSite" id="PSAMB.scaffold4035size15925.g23224.t1"/>
    </source>
</evidence>
<dbReference type="PANTHER" id="PTHR10796">
    <property type="entry name" value="PATCHED-RELATED"/>
    <property type="match status" value="1"/>
</dbReference>
<dbReference type="GO" id="GO:0006897">
    <property type="term" value="P:endocytosis"/>
    <property type="evidence" value="ECO:0007669"/>
    <property type="project" value="TreeGrafter"/>
</dbReference>
<comment type="subcellular location">
    <subcellularLocation>
        <location evidence="1">Membrane</location>
    </subcellularLocation>
</comment>
<dbReference type="Proteomes" id="UP000887566">
    <property type="component" value="Unplaced"/>
</dbReference>
<dbReference type="Gene3D" id="1.20.1070.10">
    <property type="entry name" value="Rhodopsin 7-helix transmembrane proteins"/>
    <property type="match status" value="1"/>
</dbReference>
<feature type="transmembrane region" description="Helical" evidence="5">
    <location>
        <begin position="24"/>
        <end position="45"/>
    </location>
</feature>
<proteinExistence type="predicted"/>
<keyword evidence="7" id="KW-1185">Reference proteome</keyword>
<evidence type="ECO:0000256" key="1">
    <source>
        <dbReference type="ARBA" id="ARBA00004370"/>
    </source>
</evidence>
<dbReference type="GO" id="GO:0005886">
    <property type="term" value="C:plasma membrane"/>
    <property type="evidence" value="ECO:0007669"/>
    <property type="project" value="TreeGrafter"/>
</dbReference>
<feature type="transmembrane region" description="Helical" evidence="5">
    <location>
        <begin position="282"/>
        <end position="301"/>
    </location>
</feature>
<evidence type="ECO:0000313" key="7">
    <source>
        <dbReference type="Proteomes" id="UP000887566"/>
    </source>
</evidence>
<feature type="transmembrane region" description="Helical" evidence="5">
    <location>
        <begin position="143"/>
        <end position="167"/>
    </location>
</feature>